<sequence length="83" mass="9557">MAESYVEKVTDEMHRDAARFIATEDKSIEVPAKKVSLTELFYDLVFVFAVSKITEIFEPLRHHEASWLTVLLYLTVFISFVGS</sequence>
<name>A0ABW2Y734_9BIFI</name>
<gene>
    <name evidence="1" type="ORF">ACFQY8_04745</name>
</gene>
<accession>A0ABW2Y734</accession>
<evidence type="ECO:0000313" key="1">
    <source>
        <dbReference type="EMBL" id="MFD0705049.1"/>
    </source>
</evidence>
<proteinExistence type="predicted"/>
<keyword evidence="2" id="KW-1185">Reference proteome</keyword>
<dbReference type="Proteomes" id="UP001597036">
    <property type="component" value="Unassembled WGS sequence"/>
</dbReference>
<protein>
    <submittedName>
        <fullName evidence="1">Uncharacterized protein</fullName>
    </submittedName>
</protein>
<dbReference type="RefSeq" id="WP_377938749.1">
    <property type="nucleotide sequence ID" value="NZ_JBHTHQ010000021.1"/>
</dbReference>
<organism evidence="1 2">
    <name type="scientific">Alloscardovia venturai</name>
    <dbReference type="NCBI Taxonomy" id="1769421"/>
    <lineage>
        <taxon>Bacteria</taxon>
        <taxon>Bacillati</taxon>
        <taxon>Actinomycetota</taxon>
        <taxon>Actinomycetes</taxon>
        <taxon>Bifidobacteriales</taxon>
        <taxon>Bifidobacteriaceae</taxon>
        <taxon>Alloscardovia</taxon>
    </lineage>
</organism>
<evidence type="ECO:0000313" key="2">
    <source>
        <dbReference type="Proteomes" id="UP001597036"/>
    </source>
</evidence>
<dbReference type="EMBL" id="JBHTHQ010000021">
    <property type="protein sequence ID" value="MFD0705049.1"/>
    <property type="molecule type" value="Genomic_DNA"/>
</dbReference>
<reference evidence="2" key="1">
    <citation type="journal article" date="2019" name="Int. J. Syst. Evol. Microbiol.">
        <title>The Global Catalogue of Microorganisms (GCM) 10K type strain sequencing project: providing services to taxonomists for standard genome sequencing and annotation.</title>
        <authorList>
            <consortium name="The Broad Institute Genomics Platform"/>
            <consortium name="The Broad Institute Genome Sequencing Center for Infectious Disease"/>
            <person name="Wu L."/>
            <person name="Ma J."/>
        </authorList>
    </citation>
    <scope>NUCLEOTIDE SEQUENCE [LARGE SCALE GENOMIC DNA]</scope>
    <source>
        <strain evidence="2">CCM 8604</strain>
    </source>
</reference>
<comment type="caution">
    <text evidence="1">The sequence shown here is derived from an EMBL/GenBank/DDBJ whole genome shotgun (WGS) entry which is preliminary data.</text>
</comment>